<dbReference type="Proteomes" id="UP000886611">
    <property type="component" value="Unassembled WGS sequence"/>
</dbReference>
<protein>
    <submittedName>
        <fullName evidence="7">IF27A protein</fullName>
    </submittedName>
</protein>
<keyword evidence="5 6" id="KW-0472">Membrane</keyword>
<dbReference type="GO" id="GO:0001836">
    <property type="term" value="P:release of cytochrome c from mitochondria"/>
    <property type="evidence" value="ECO:0007669"/>
    <property type="project" value="TreeGrafter"/>
</dbReference>
<keyword evidence="8" id="KW-1185">Reference proteome</keyword>
<evidence type="ECO:0000256" key="3">
    <source>
        <dbReference type="ARBA" id="ARBA00022692"/>
    </source>
</evidence>
<reference evidence="7 8" key="1">
    <citation type="journal article" date="2021" name="Cell">
        <title>Tracing the genetic footprints of vertebrate landing in non-teleost ray-finned fishes.</title>
        <authorList>
            <person name="Bi X."/>
            <person name="Wang K."/>
            <person name="Yang L."/>
            <person name="Pan H."/>
            <person name="Jiang H."/>
            <person name="Wei Q."/>
            <person name="Fang M."/>
            <person name="Yu H."/>
            <person name="Zhu C."/>
            <person name="Cai Y."/>
            <person name="He Y."/>
            <person name="Gan X."/>
            <person name="Zeng H."/>
            <person name="Yu D."/>
            <person name="Zhu Y."/>
            <person name="Jiang H."/>
            <person name="Qiu Q."/>
            <person name="Yang H."/>
            <person name="Zhang Y.E."/>
            <person name="Wang W."/>
            <person name="Zhu M."/>
            <person name="He S."/>
            <person name="Zhang G."/>
        </authorList>
    </citation>
    <scope>NUCLEOTIDE SEQUENCE [LARGE SCALE GENOMIC DNA]</scope>
    <source>
        <strain evidence="7">Bchr_013</strain>
    </source>
</reference>
<dbReference type="AlphaFoldDB" id="A0A8X8BU93"/>
<dbReference type="InterPro" id="IPR038213">
    <property type="entry name" value="IFI6/IFI27-like_sf"/>
</dbReference>
<organism evidence="7 8">
    <name type="scientific">Polypterus senegalus</name>
    <name type="common">Senegal bichir</name>
    <dbReference type="NCBI Taxonomy" id="55291"/>
    <lineage>
        <taxon>Eukaryota</taxon>
        <taxon>Metazoa</taxon>
        <taxon>Chordata</taxon>
        <taxon>Craniata</taxon>
        <taxon>Vertebrata</taxon>
        <taxon>Euteleostomi</taxon>
        <taxon>Actinopterygii</taxon>
        <taxon>Polypteriformes</taxon>
        <taxon>Polypteridae</taxon>
        <taxon>Polypterus</taxon>
    </lineage>
</organism>
<dbReference type="Pfam" id="PF06140">
    <property type="entry name" value="Ifi-6-16"/>
    <property type="match status" value="1"/>
</dbReference>
<evidence type="ECO:0000313" key="8">
    <source>
        <dbReference type="Proteomes" id="UP000886611"/>
    </source>
</evidence>
<accession>A0A8X8BU93</accession>
<evidence type="ECO:0000256" key="5">
    <source>
        <dbReference type="ARBA" id="ARBA00023136"/>
    </source>
</evidence>
<feature type="transmembrane region" description="Helical" evidence="6">
    <location>
        <begin position="200"/>
        <end position="223"/>
    </location>
</feature>
<evidence type="ECO:0000256" key="1">
    <source>
        <dbReference type="ARBA" id="ARBA00004141"/>
    </source>
</evidence>
<feature type="transmembrane region" description="Helical" evidence="6">
    <location>
        <begin position="158"/>
        <end position="180"/>
    </location>
</feature>
<dbReference type="Gene3D" id="6.10.110.10">
    <property type="match status" value="2"/>
</dbReference>
<gene>
    <name evidence="7" type="primary">Ifi27l2a</name>
    <name evidence="7" type="ORF">GTO96_0020819</name>
</gene>
<keyword evidence="4 6" id="KW-1133">Transmembrane helix</keyword>
<feature type="transmembrane region" description="Helical" evidence="6">
    <location>
        <begin position="94"/>
        <end position="118"/>
    </location>
</feature>
<evidence type="ECO:0000313" key="7">
    <source>
        <dbReference type="EMBL" id="KAG2466531.1"/>
    </source>
</evidence>
<dbReference type="EMBL" id="JAATIS010001241">
    <property type="protein sequence ID" value="KAG2466531.1"/>
    <property type="molecule type" value="Genomic_DNA"/>
</dbReference>
<name>A0A8X8BU93_POLSE</name>
<feature type="non-terminal residue" evidence="7">
    <location>
        <position position="1"/>
    </location>
</feature>
<comment type="similarity">
    <text evidence="2">Belongs to the IFI6/IFI27 family.</text>
</comment>
<sequence>MMDRRIGSLGVDHPHRLSRRVGVIETDSFPGFQGTPESEKDDKRTTNPEWWSVYADRKSCVSTPYEYVAPGVDPITITVVYDDDAQPKVQKMGLLTIAAFAGGAAVTAVGAPVVLGAIGFTSAGIAAGSIAAKMMSAAAIANGGGVAAGSLVAVLQSVALTVAIVTVVLGTIGFTSAGIASGSVAAKMMSAAAIANGGRVAASTGLGIAGYVAASTIGGLASYCGKKALEKFK</sequence>
<feature type="transmembrane region" description="Helical" evidence="6">
    <location>
        <begin position="130"/>
        <end position="151"/>
    </location>
</feature>
<dbReference type="InterPro" id="IPR009311">
    <property type="entry name" value="IFI6/IFI27-like"/>
</dbReference>
<dbReference type="PANTHER" id="PTHR16932:SF18">
    <property type="entry name" value="INTERFERON, ALPHA-INDUCIBLE PROTEIN 27-LIKE 2"/>
    <property type="match status" value="1"/>
</dbReference>
<evidence type="ECO:0000256" key="6">
    <source>
        <dbReference type="SAM" id="Phobius"/>
    </source>
</evidence>
<feature type="non-terminal residue" evidence="7">
    <location>
        <position position="233"/>
    </location>
</feature>
<comment type="subcellular location">
    <subcellularLocation>
        <location evidence="1">Membrane</location>
        <topology evidence="1">Multi-pass membrane protein</topology>
    </subcellularLocation>
</comment>
<proteinExistence type="inferred from homology"/>
<comment type="caution">
    <text evidence="7">The sequence shown here is derived from an EMBL/GenBank/DDBJ whole genome shotgun (WGS) entry which is preliminary data.</text>
</comment>
<dbReference type="GO" id="GO:0031966">
    <property type="term" value="C:mitochondrial membrane"/>
    <property type="evidence" value="ECO:0007669"/>
    <property type="project" value="TreeGrafter"/>
</dbReference>
<keyword evidence="3 6" id="KW-0812">Transmembrane</keyword>
<evidence type="ECO:0000256" key="2">
    <source>
        <dbReference type="ARBA" id="ARBA00007262"/>
    </source>
</evidence>
<dbReference type="GO" id="GO:0097193">
    <property type="term" value="P:intrinsic apoptotic signaling pathway"/>
    <property type="evidence" value="ECO:0007669"/>
    <property type="project" value="TreeGrafter"/>
</dbReference>
<dbReference type="PANTHER" id="PTHR16932">
    <property type="entry name" value="INTERFERON ALPHA-INDUCIBLE PROTEIN 27"/>
    <property type="match status" value="1"/>
</dbReference>
<evidence type="ECO:0000256" key="4">
    <source>
        <dbReference type="ARBA" id="ARBA00022989"/>
    </source>
</evidence>